<dbReference type="InterPro" id="IPR036640">
    <property type="entry name" value="ABC1_TM_sf"/>
</dbReference>
<dbReference type="GO" id="GO:0016020">
    <property type="term" value="C:membrane"/>
    <property type="evidence" value="ECO:0007669"/>
    <property type="project" value="InterPro"/>
</dbReference>
<dbReference type="Pfam" id="PF00664">
    <property type="entry name" value="ABC_membrane"/>
    <property type="match status" value="1"/>
</dbReference>
<evidence type="ECO:0000256" key="2">
    <source>
        <dbReference type="ARBA" id="ARBA00022989"/>
    </source>
</evidence>
<evidence type="ECO:0000259" key="5">
    <source>
        <dbReference type="Pfam" id="PF00664"/>
    </source>
</evidence>
<protein>
    <recommendedName>
        <fullName evidence="5">ABC transmembrane type-1 domain-containing protein</fullName>
    </recommendedName>
</protein>
<dbReference type="Proteomes" id="UP000827986">
    <property type="component" value="Unassembled WGS sequence"/>
</dbReference>
<evidence type="ECO:0000256" key="1">
    <source>
        <dbReference type="ARBA" id="ARBA00022692"/>
    </source>
</evidence>
<evidence type="ECO:0000256" key="3">
    <source>
        <dbReference type="ARBA" id="ARBA00023136"/>
    </source>
</evidence>
<keyword evidence="7" id="KW-1185">Reference proteome</keyword>
<proteinExistence type="predicted"/>
<dbReference type="EMBL" id="JAHDVG010000474">
    <property type="protein sequence ID" value="KAH1178048.1"/>
    <property type="molecule type" value="Genomic_DNA"/>
</dbReference>
<gene>
    <name evidence="6" type="ORF">KIL84_011750</name>
</gene>
<reference evidence="6" key="1">
    <citation type="submission" date="2021-09" db="EMBL/GenBank/DDBJ databases">
        <title>The genome of Mauremys mutica provides insights into the evolution of semi-aquatic lifestyle.</title>
        <authorList>
            <person name="Gong S."/>
            <person name="Gao Y."/>
        </authorList>
    </citation>
    <scope>NUCLEOTIDE SEQUENCE</scope>
    <source>
        <strain evidence="6">MM-2020</strain>
        <tissue evidence="6">Muscle</tissue>
    </source>
</reference>
<evidence type="ECO:0000313" key="6">
    <source>
        <dbReference type="EMBL" id="KAH1178048.1"/>
    </source>
</evidence>
<keyword evidence="2 4" id="KW-1133">Transmembrane helix</keyword>
<accession>A0A9D4B1C7</accession>
<comment type="caution">
    <text evidence="6">The sequence shown here is derived from an EMBL/GenBank/DDBJ whole genome shotgun (WGS) entry which is preliminary data.</text>
</comment>
<dbReference type="SUPFAM" id="SSF90123">
    <property type="entry name" value="ABC transporter transmembrane region"/>
    <property type="match status" value="1"/>
</dbReference>
<dbReference type="Gene3D" id="1.20.1560.10">
    <property type="entry name" value="ABC transporter type 1, transmembrane domain"/>
    <property type="match status" value="1"/>
</dbReference>
<organism evidence="6 7">
    <name type="scientific">Mauremys mutica</name>
    <name type="common">yellowpond turtle</name>
    <dbReference type="NCBI Taxonomy" id="74926"/>
    <lineage>
        <taxon>Eukaryota</taxon>
        <taxon>Metazoa</taxon>
        <taxon>Chordata</taxon>
        <taxon>Craniata</taxon>
        <taxon>Vertebrata</taxon>
        <taxon>Euteleostomi</taxon>
        <taxon>Archelosauria</taxon>
        <taxon>Testudinata</taxon>
        <taxon>Testudines</taxon>
        <taxon>Cryptodira</taxon>
        <taxon>Durocryptodira</taxon>
        <taxon>Testudinoidea</taxon>
        <taxon>Geoemydidae</taxon>
        <taxon>Geoemydinae</taxon>
        <taxon>Mauremys</taxon>
    </lineage>
</organism>
<keyword evidence="1 4" id="KW-0812">Transmembrane</keyword>
<sequence>AFQETESEKRSKNTTSLSLMFLVLAVISLVTHIIQGFMFGKSGEVLTKRLRSLSFKALLQQ</sequence>
<dbReference type="AlphaFoldDB" id="A0A9D4B1C7"/>
<evidence type="ECO:0000313" key="7">
    <source>
        <dbReference type="Proteomes" id="UP000827986"/>
    </source>
</evidence>
<feature type="non-terminal residue" evidence="6">
    <location>
        <position position="1"/>
    </location>
</feature>
<name>A0A9D4B1C7_9SAUR</name>
<dbReference type="InterPro" id="IPR011527">
    <property type="entry name" value="ABC1_TM_dom"/>
</dbReference>
<feature type="transmembrane region" description="Helical" evidence="4">
    <location>
        <begin position="17"/>
        <end position="39"/>
    </location>
</feature>
<evidence type="ECO:0000256" key="4">
    <source>
        <dbReference type="SAM" id="Phobius"/>
    </source>
</evidence>
<feature type="non-terminal residue" evidence="6">
    <location>
        <position position="61"/>
    </location>
</feature>
<keyword evidence="3 4" id="KW-0472">Membrane</keyword>
<dbReference type="GO" id="GO:0140359">
    <property type="term" value="F:ABC-type transporter activity"/>
    <property type="evidence" value="ECO:0007669"/>
    <property type="project" value="InterPro"/>
</dbReference>
<dbReference type="GO" id="GO:0005524">
    <property type="term" value="F:ATP binding"/>
    <property type="evidence" value="ECO:0007669"/>
    <property type="project" value="InterPro"/>
</dbReference>
<feature type="domain" description="ABC transmembrane type-1" evidence="5">
    <location>
        <begin position="12"/>
        <end position="61"/>
    </location>
</feature>